<accession>A0A9P6I4C8</accession>
<evidence type="ECO:0000313" key="1">
    <source>
        <dbReference type="EMBL" id="KAF9873771.1"/>
    </source>
</evidence>
<reference evidence="1" key="1">
    <citation type="submission" date="2020-03" db="EMBL/GenBank/DDBJ databases">
        <authorList>
            <person name="He L."/>
        </authorList>
    </citation>
    <scope>NUCLEOTIDE SEQUENCE</scope>
    <source>
        <strain evidence="1">CkLH20</strain>
    </source>
</reference>
<evidence type="ECO:0000313" key="2">
    <source>
        <dbReference type="Proteomes" id="UP000781932"/>
    </source>
</evidence>
<proteinExistence type="predicted"/>
<name>A0A9P6I4C8_9PEZI</name>
<sequence>METPYVILDPKGSEIKTDHENEAQWKSLKMGSPNETVYLEDSGDLTLVVGGDLGAYDTGDATADDGATEIPDASRRFVVCSKTMKRVFEVFRKMLFPTFAFAESKPVDEPWVVHLPEDAPEPMFIMLSYAHGLFSNIPRTLSLVEIREVLFLTNKYLFTQHMDSIVEKWLRPYRGSVVLDRWDQYQMAGIAWELGDKVLFEGISLDLARHCLKITRSDAPDLEGLVLRDEYFPEGSRVVSWIDSYIERFLSQLNAKIDDGIQKCSEGTICSIPQRQKPRRKVWPEPQWYDCTERVDLSLSIVDDAVGITRESVPLGSVHCCYNTLDEIYFALPRNEMNNLDGHDCFPFQEMMDLMTDAVYSPADGSRLDIEQSGHLDSQARISGWNNPEFWGPM</sequence>
<dbReference type="EMBL" id="JAATWM020000030">
    <property type="protein sequence ID" value="KAF9873771.1"/>
    <property type="molecule type" value="Genomic_DNA"/>
</dbReference>
<organism evidence="1 2">
    <name type="scientific">Colletotrichum karsti</name>
    <dbReference type="NCBI Taxonomy" id="1095194"/>
    <lineage>
        <taxon>Eukaryota</taxon>
        <taxon>Fungi</taxon>
        <taxon>Dikarya</taxon>
        <taxon>Ascomycota</taxon>
        <taxon>Pezizomycotina</taxon>
        <taxon>Sordariomycetes</taxon>
        <taxon>Hypocreomycetidae</taxon>
        <taxon>Glomerellales</taxon>
        <taxon>Glomerellaceae</taxon>
        <taxon>Colletotrichum</taxon>
        <taxon>Colletotrichum boninense species complex</taxon>
    </lineage>
</organism>
<evidence type="ECO:0008006" key="3">
    <source>
        <dbReference type="Google" id="ProtNLM"/>
    </source>
</evidence>
<protein>
    <recommendedName>
        <fullName evidence="3">BTB domain-containing protein</fullName>
    </recommendedName>
</protein>
<dbReference type="OrthoDB" id="5275938at2759"/>
<gene>
    <name evidence="1" type="ORF">CkaCkLH20_08881</name>
</gene>
<dbReference type="AlphaFoldDB" id="A0A9P6I4C8"/>
<dbReference type="RefSeq" id="XP_038743232.1">
    <property type="nucleotide sequence ID" value="XM_038891596.1"/>
</dbReference>
<dbReference type="Proteomes" id="UP000781932">
    <property type="component" value="Unassembled WGS sequence"/>
</dbReference>
<reference evidence="1" key="2">
    <citation type="submission" date="2020-11" db="EMBL/GenBank/DDBJ databases">
        <title>Whole genome sequencing of Colletotrichum sp.</title>
        <authorList>
            <person name="Li H."/>
        </authorList>
    </citation>
    <scope>NUCLEOTIDE SEQUENCE</scope>
    <source>
        <strain evidence="1">CkLH20</strain>
    </source>
</reference>
<dbReference type="GeneID" id="62164670"/>
<keyword evidence="2" id="KW-1185">Reference proteome</keyword>
<comment type="caution">
    <text evidence="1">The sequence shown here is derived from an EMBL/GenBank/DDBJ whole genome shotgun (WGS) entry which is preliminary data.</text>
</comment>